<dbReference type="Pfam" id="PF21983">
    <property type="entry name" value="NikA-like"/>
    <property type="match status" value="1"/>
</dbReference>
<dbReference type="InterPro" id="IPR053842">
    <property type="entry name" value="NikA-like"/>
</dbReference>
<keyword evidence="2" id="KW-1185">Reference proteome</keyword>
<dbReference type="InterPro" id="IPR010985">
    <property type="entry name" value="Ribbon_hlx_hlx"/>
</dbReference>
<evidence type="ECO:0000313" key="1">
    <source>
        <dbReference type="EMBL" id="UPU35026.1"/>
    </source>
</evidence>
<gene>
    <name evidence="1" type="ORF">M1B72_16440</name>
</gene>
<dbReference type="SUPFAM" id="SSF47598">
    <property type="entry name" value="Ribbon-helix-helix"/>
    <property type="match status" value="1"/>
</dbReference>
<dbReference type="Proteomes" id="UP000831485">
    <property type="component" value="Chromosome"/>
</dbReference>
<dbReference type="EMBL" id="CP096574">
    <property type="protein sequence ID" value="UPU35026.1"/>
    <property type="molecule type" value="Genomic_DNA"/>
</dbReference>
<protein>
    <submittedName>
        <fullName evidence="1">DUF6290 family protein</fullName>
    </submittedName>
</protein>
<proteinExistence type="predicted"/>
<organism evidence="1 2">
    <name type="scientific">Geomonas paludis</name>
    <dbReference type="NCBI Taxonomy" id="2740185"/>
    <lineage>
        <taxon>Bacteria</taxon>
        <taxon>Pseudomonadati</taxon>
        <taxon>Thermodesulfobacteriota</taxon>
        <taxon>Desulfuromonadia</taxon>
        <taxon>Geobacterales</taxon>
        <taxon>Geobacteraceae</taxon>
        <taxon>Geomonas</taxon>
    </lineage>
</organism>
<reference evidence="1" key="1">
    <citation type="submission" date="2022-04" db="EMBL/GenBank/DDBJ databases">
        <authorList>
            <person name="Liu G."/>
        </authorList>
    </citation>
    <scope>NUCLEOTIDE SEQUENCE</scope>
    <source>
        <strain evidence="1">RG22</strain>
    </source>
</reference>
<accession>A0ABY4LAL3</accession>
<name>A0ABY4LAL3_9BACT</name>
<sequence length="128" mass="14078">MDRISLRLSQEEKELLRRQAEEAGVSVSELIRDRLFPKNLSGTPATFGQVSGLAERITALSAAVEKLSQNSGEPSPHTPAPESMVEFRLEEMGLILGELCGQLAGLREALSKREQPVSGWTSFLSRNR</sequence>
<evidence type="ECO:0000313" key="2">
    <source>
        <dbReference type="Proteomes" id="UP000831485"/>
    </source>
</evidence>
<dbReference type="RefSeq" id="WP_248646553.1">
    <property type="nucleotide sequence ID" value="NZ_CP096574.1"/>
</dbReference>